<dbReference type="GO" id="GO:0008757">
    <property type="term" value="F:S-adenosylmethionine-dependent methyltransferase activity"/>
    <property type="evidence" value="ECO:0007669"/>
    <property type="project" value="InterPro"/>
</dbReference>
<dbReference type="PANTHER" id="PTHR32183:SF6">
    <property type="entry name" value="CYSTEINE SULFINATE DESULFINASE_CYSTEINE DESULFURASE AND RELATED ENZYMES"/>
    <property type="match status" value="1"/>
</dbReference>
<reference evidence="6" key="1">
    <citation type="submission" date="2018-04" db="EMBL/GenBank/DDBJ databases">
        <authorList>
            <person name="Cornet L."/>
        </authorList>
    </citation>
    <scope>NUCLEOTIDE SEQUENCE [LARGE SCALE GENOMIC DNA]</scope>
</reference>
<dbReference type="PANTHER" id="PTHR32183">
    <property type="match status" value="1"/>
</dbReference>
<dbReference type="AlphaFoldDB" id="A0A2W4VY16"/>
<dbReference type="CDD" id="cd02440">
    <property type="entry name" value="AdoMet_MTases"/>
    <property type="match status" value="1"/>
</dbReference>
<dbReference type="GO" id="GO:0032259">
    <property type="term" value="P:methylation"/>
    <property type="evidence" value="ECO:0007669"/>
    <property type="project" value="UniProtKB-KW"/>
</dbReference>
<dbReference type="SUPFAM" id="SSF53335">
    <property type="entry name" value="S-adenosyl-L-methionine-dependent methyltransferases"/>
    <property type="match status" value="1"/>
</dbReference>
<keyword evidence="3 5" id="KW-0808">Transferase</keyword>
<dbReference type="Pfam" id="PF05724">
    <property type="entry name" value="TPMT"/>
    <property type="match status" value="1"/>
</dbReference>
<evidence type="ECO:0000256" key="1">
    <source>
        <dbReference type="ARBA" id="ARBA00022553"/>
    </source>
</evidence>
<dbReference type="InterPro" id="IPR029063">
    <property type="entry name" value="SAM-dependent_MTases_sf"/>
</dbReference>
<evidence type="ECO:0000256" key="4">
    <source>
        <dbReference type="ARBA" id="ARBA00022691"/>
    </source>
</evidence>
<dbReference type="Gene3D" id="3.40.50.150">
    <property type="entry name" value="Vaccinia Virus protein VP39"/>
    <property type="match status" value="1"/>
</dbReference>
<reference evidence="5 6" key="2">
    <citation type="submission" date="2018-06" db="EMBL/GenBank/DDBJ databases">
        <title>Metagenomic assembly of (sub)arctic Cyanobacteria and their associated microbiome from non-axenic cultures.</title>
        <authorList>
            <person name="Baurain D."/>
        </authorList>
    </citation>
    <scope>NUCLEOTIDE SEQUENCE [LARGE SCALE GENOMIC DNA]</scope>
    <source>
        <strain evidence="5">ULC041bin1</strain>
    </source>
</reference>
<keyword evidence="1" id="KW-0597">Phosphoprotein</keyword>
<protein>
    <submittedName>
        <fullName evidence="5">SAM-dependent methyltransferase</fullName>
    </submittedName>
</protein>
<evidence type="ECO:0000313" key="5">
    <source>
        <dbReference type="EMBL" id="PZO37236.1"/>
    </source>
</evidence>
<dbReference type="EMBL" id="QBMN01000126">
    <property type="protein sequence ID" value="PZO37236.1"/>
    <property type="molecule type" value="Genomic_DNA"/>
</dbReference>
<name>A0A2W4VY16_9CYAN</name>
<sequence>MSSTAWEQRYQAGTPRWDLGQPAPAFKTLLESADAPQVGSAIALGAGRGHDALFFAQQGFTVTAVDFAPSAIAALGQQAHAQNLSVQLLQRDIFELVPEFAGQFSYVIEHTCFCAIDPALRPAYAQLAADLLAPGGELLAVFFTHQRSGGPPFGTTPAAVRQLFAPHFEVIALEPVTNSIPSRRGEELWGWLRKR</sequence>
<proteinExistence type="predicted"/>
<evidence type="ECO:0000256" key="2">
    <source>
        <dbReference type="ARBA" id="ARBA00022603"/>
    </source>
</evidence>
<keyword evidence="4" id="KW-0949">S-adenosyl-L-methionine</keyword>
<dbReference type="InterPro" id="IPR008854">
    <property type="entry name" value="TPMT"/>
</dbReference>
<evidence type="ECO:0000256" key="3">
    <source>
        <dbReference type="ARBA" id="ARBA00022679"/>
    </source>
</evidence>
<dbReference type="Proteomes" id="UP000249081">
    <property type="component" value="Unassembled WGS sequence"/>
</dbReference>
<accession>A0A2W4VY16</accession>
<organism evidence="5 6">
    <name type="scientific">Shackletoniella antarctica</name>
    <dbReference type="NCBI Taxonomy" id="268115"/>
    <lineage>
        <taxon>Bacteria</taxon>
        <taxon>Bacillati</taxon>
        <taxon>Cyanobacteriota</taxon>
        <taxon>Cyanophyceae</taxon>
        <taxon>Oculatellales</taxon>
        <taxon>Oculatellaceae</taxon>
        <taxon>Shackletoniella</taxon>
    </lineage>
</organism>
<gene>
    <name evidence="5" type="ORF">DCF17_16185</name>
</gene>
<evidence type="ECO:0000313" key="6">
    <source>
        <dbReference type="Proteomes" id="UP000249081"/>
    </source>
</evidence>
<comment type="caution">
    <text evidence="5">The sequence shown here is derived from an EMBL/GenBank/DDBJ whole genome shotgun (WGS) entry which is preliminary data.</text>
</comment>
<dbReference type="PROSITE" id="PS51585">
    <property type="entry name" value="SAM_MT_TPMT"/>
    <property type="match status" value="1"/>
</dbReference>
<keyword evidence="2 5" id="KW-0489">Methyltransferase</keyword>